<dbReference type="Proteomes" id="UP000265520">
    <property type="component" value="Unassembled WGS sequence"/>
</dbReference>
<accession>A0A392UPP3</accession>
<proteinExistence type="predicted"/>
<comment type="caution">
    <text evidence="1">The sequence shown here is derived from an EMBL/GenBank/DDBJ whole genome shotgun (WGS) entry which is preliminary data.</text>
</comment>
<evidence type="ECO:0000313" key="1">
    <source>
        <dbReference type="EMBL" id="MCI74604.1"/>
    </source>
</evidence>
<dbReference type="AlphaFoldDB" id="A0A392UPP3"/>
<keyword evidence="2" id="KW-1185">Reference proteome</keyword>
<feature type="non-terminal residue" evidence="1">
    <location>
        <position position="60"/>
    </location>
</feature>
<sequence length="60" mass="7136">MDAQEEEWEHEIKIFLQQLDEYPIEETLLIKEDISNPVVQPQELPLSTLEDLVKKEVMKL</sequence>
<dbReference type="EMBL" id="LXQA010864234">
    <property type="protein sequence ID" value="MCI74604.1"/>
    <property type="molecule type" value="Genomic_DNA"/>
</dbReference>
<reference evidence="1 2" key="1">
    <citation type="journal article" date="2018" name="Front. Plant Sci.">
        <title>Red Clover (Trifolium pratense) and Zigzag Clover (T. medium) - A Picture of Genomic Similarities and Differences.</title>
        <authorList>
            <person name="Dluhosova J."/>
            <person name="Istvanek J."/>
            <person name="Nedelnik J."/>
            <person name="Repkova J."/>
        </authorList>
    </citation>
    <scope>NUCLEOTIDE SEQUENCE [LARGE SCALE GENOMIC DNA]</scope>
    <source>
        <strain evidence="2">cv. 10/8</strain>
        <tissue evidence="1">Leaf</tissue>
    </source>
</reference>
<name>A0A392UPP3_9FABA</name>
<evidence type="ECO:0000313" key="2">
    <source>
        <dbReference type="Proteomes" id="UP000265520"/>
    </source>
</evidence>
<protein>
    <submittedName>
        <fullName evidence="1">Uncharacterized protein</fullName>
    </submittedName>
</protein>
<organism evidence="1 2">
    <name type="scientific">Trifolium medium</name>
    <dbReference type="NCBI Taxonomy" id="97028"/>
    <lineage>
        <taxon>Eukaryota</taxon>
        <taxon>Viridiplantae</taxon>
        <taxon>Streptophyta</taxon>
        <taxon>Embryophyta</taxon>
        <taxon>Tracheophyta</taxon>
        <taxon>Spermatophyta</taxon>
        <taxon>Magnoliopsida</taxon>
        <taxon>eudicotyledons</taxon>
        <taxon>Gunneridae</taxon>
        <taxon>Pentapetalae</taxon>
        <taxon>rosids</taxon>
        <taxon>fabids</taxon>
        <taxon>Fabales</taxon>
        <taxon>Fabaceae</taxon>
        <taxon>Papilionoideae</taxon>
        <taxon>50 kb inversion clade</taxon>
        <taxon>NPAAA clade</taxon>
        <taxon>Hologalegina</taxon>
        <taxon>IRL clade</taxon>
        <taxon>Trifolieae</taxon>
        <taxon>Trifolium</taxon>
    </lineage>
</organism>